<gene>
    <name evidence="1" type="ORF">CYMTET_56711</name>
</gene>
<reference evidence="1 2" key="1">
    <citation type="journal article" date="2015" name="Genome Biol. Evol.">
        <title>Comparative Genomics of a Bacterivorous Green Alga Reveals Evolutionary Causalities and Consequences of Phago-Mixotrophic Mode of Nutrition.</title>
        <authorList>
            <person name="Burns J.A."/>
            <person name="Paasch A."/>
            <person name="Narechania A."/>
            <person name="Kim E."/>
        </authorList>
    </citation>
    <scope>NUCLEOTIDE SEQUENCE [LARGE SCALE GENOMIC DNA]</scope>
    <source>
        <strain evidence="1 2">PLY_AMNH</strain>
    </source>
</reference>
<proteinExistence type="predicted"/>
<comment type="caution">
    <text evidence="1">The sequence shown here is derived from an EMBL/GenBank/DDBJ whole genome shotgun (WGS) entry which is preliminary data.</text>
</comment>
<accession>A0AAE0BC56</accession>
<dbReference type="AlphaFoldDB" id="A0AAE0BC56"/>
<protein>
    <submittedName>
        <fullName evidence="1">Uncharacterized protein</fullName>
    </submittedName>
</protein>
<keyword evidence="2" id="KW-1185">Reference proteome</keyword>
<dbReference type="EMBL" id="LGRX02035834">
    <property type="protein sequence ID" value="KAK3232969.1"/>
    <property type="molecule type" value="Genomic_DNA"/>
</dbReference>
<evidence type="ECO:0000313" key="1">
    <source>
        <dbReference type="EMBL" id="KAK3232969.1"/>
    </source>
</evidence>
<organism evidence="1 2">
    <name type="scientific">Cymbomonas tetramitiformis</name>
    <dbReference type="NCBI Taxonomy" id="36881"/>
    <lineage>
        <taxon>Eukaryota</taxon>
        <taxon>Viridiplantae</taxon>
        <taxon>Chlorophyta</taxon>
        <taxon>Pyramimonadophyceae</taxon>
        <taxon>Pyramimonadales</taxon>
        <taxon>Pyramimonadaceae</taxon>
        <taxon>Cymbomonas</taxon>
    </lineage>
</organism>
<evidence type="ECO:0000313" key="2">
    <source>
        <dbReference type="Proteomes" id="UP001190700"/>
    </source>
</evidence>
<name>A0AAE0BC56_9CHLO</name>
<sequence>MFLTKALPACDLGRRPLNHRQRLQHRRPVCPVLVSKSSERFTAGGGGDKGFCDIEQIKQVLADCKNLPPEVQEACWADAGCDIALVTEHYSKVAGLDKSDIPESRMAQAEKQTTAGGGYNGYCDIQSIKQTLEDCKGLSGAALEACWADSGCDIKEVTKHYSKVAGLED</sequence>
<dbReference type="Proteomes" id="UP001190700">
    <property type="component" value="Unassembled WGS sequence"/>
</dbReference>